<feature type="compositionally biased region" description="Basic and acidic residues" evidence="1">
    <location>
        <begin position="155"/>
        <end position="173"/>
    </location>
</feature>
<protein>
    <recommendedName>
        <fullName evidence="4">Transmembrane protein</fullName>
    </recommendedName>
</protein>
<dbReference type="EMBL" id="LN714481">
    <property type="protein sequence ID" value="CEL66337.1"/>
    <property type="molecule type" value="Genomic_DNA"/>
</dbReference>
<evidence type="ECO:0008006" key="4">
    <source>
        <dbReference type="Google" id="ProtNLM"/>
    </source>
</evidence>
<keyword evidence="2" id="KW-0472">Membrane</keyword>
<feature type="region of interest" description="Disordered" evidence="1">
    <location>
        <begin position="369"/>
        <end position="391"/>
    </location>
</feature>
<feature type="transmembrane region" description="Helical" evidence="2">
    <location>
        <begin position="339"/>
        <end position="359"/>
    </location>
</feature>
<keyword evidence="2" id="KW-1133">Transmembrane helix</keyword>
<reference evidence="3" key="1">
    <citation type="journal article" date="2015" name="PLoS ONE">
        <title>Comprehensive Evaluation of Toxoplasma gondii VEG and Neospora caninum LIV Genomes with Tachyzoite Stage Transcriptome and Proteome Defines Novel Transcript Features.</title>
        <authorList>
            <person name="Ramaprasad A."/>
            <person name="Mourier T."/>
            <person name="Naeem R."/>
            <person name="Malas T.B."/>
            <person name="Moussa E."/>
            <person name="Panigrahi A."/>
            <person name="Vermont S.J."/>
            <person name="Otto T.D."/>
            <person name="Wastling J."/>
            <person name="Pain A."/>
        </authorList>
    </citation>
    <scope>NUCLEOTIDE SEQUENCE</scope>
    <source>
        <strain evidence="3">Liverpool</strain>
    </source>
</reference>
<organism evidence="3">
    <name type="scientific">Neospora caninum (strain Liverpool)</name>
    <dbReference type="NCBI Taxonomy" id="572307"/>
    <lineage>
        <taxon>Eukaryota</taxon>
        <taxon>Sar</taxon>
        <taxon>Alveolata</taxon>
        <taxon>Apicomplexa</taxon>
        <taxon>Conoidasida</taxon>
        <taxon>Coccidia</taxon>
        <taxon>Eucoccidiorida</taxon>
        <taxon>Eimeriorina</taxon>
        <taxon>Sarcocystidae</taxon>
        <taxon>Neospora</taxon>
    </lineage>
</organism>
<evidence type="ECO:0000313" key="3">
    <source>
        <dbReference type="EMBL" id="CEL66337.1"/>
    </source>
</evidence>
<gene>
    <name evidence="3" type="ORF">BN1204_021540</name>
</gene>
<feature type="compositionally biased region" description="Basic residues" evidence="1">
    <location>
        <begin position="1"/>
        <end position="11"/>
    </location>
</feature>
<proteinExistence type="predicted"/>
<evidence type="ECO:0000256" key="2">
    <source>
        <dbReference type="SAM" id="Phobius"/>
    </source>
</evidence>
<feature type="transmembrane region" description="Helical" evidence="2">
    <location>
        <begin position="102"/>
        <end position="123"/>
    </location>
</feature>
<keyword evidence="2" id="KW-0812">Transmembrane</keyword>
<evidence type="ECO:0000256" key="1">
    <source>
        <dbReference type="SAM" id="MobiDB-lite"/>
    </source>
</evidence>
<dbReference type="AlphaFoldDB" id="A0A0F7UD87"/>
<name>A0A0F7UD87_NEOCL</name>
<feature type="region of interest" description="Disordered" evidence="1">
    <location>
        <begin position="135"/>
        <end position="173"/>
    </location>
</feature>
<feature type="region of interest" description="Disordered" evidence="1">
    <location>
        <begin position="1"/>
        <end position="33"/>
    </location>
</feature>
<accession>A0A0F7UD87</accession>
<sequence>MARVSQRRKRQTVSLSPFQRGAEGGRAQMPASRKFHLAPVSPLEIEISRIGEQYSSFASPSSVACPRPLSEALRSSPGSQSPRQLSSVVSFSSFSLFRMQSVGCLLAGGLLCALLLTALPLTASPLLDVVSARTPENPAESSSVSTSSGGVAGADAERGKAQETGDRGDRSVTVDDVAHAEIQMLDRLTADLKNSPLAQDFDAEEERRRELVDQHLTDRQQMLKMVGCFWLVQQHHTENRPLYKAVVEKASPEKGMRQDEMLRLMFHGSWVACYQKFTTAEDVERLFLGMLSSQERLSSLLRGPETPIRFSKRQHHSAEQLIRRLAHISPANHKAINGFWGYTYAAVIILLLFFAILFLHRVLKTRRRRNGHQTDMSHSRKLGAKRSGKNH</sequence>
<feature type="compositionally biased region" description="Basic residues" evidence="1">
    <location>
        <begin position="379"/>
        <end position="391"/>
    </location>
</feature>